<keyword evidence="8" id="KW-0813">Transport</keyword>
<dbReference type="SUPFAM" id="SSF53850">
    <property type="entry name" value="Periplasmic binding protein-like II"/>
    <property type="match status" value="1"/>
</dbReference>
<reference evidence="8 9" key="1">
    <citation type="submission" date="2021-03" db="EMBL/GenBank/DDBJ databases">
        <title>Genomic Encyclopedia of Type Strains, Phase IV (KMG-IV): sequencing the most valuable type-strain genomes for metagenomic binning, comparative biology and taxonomic classification.</title>
        <authorList>
            <person name="Goeker M."/>
        </authorList>
    </citation>
    <scope>NUCLEOTIDE SEQUENCE [LARGE SCALE GENOMIC DNA]</scope>
    <source>
        <strain evidence="8 9">DSM 26048</strain>
    </source>
</reference>
<dbReference type="PANTHER" id="PTHR43649:SF33">
    <property type="entry name" value="POLYGALACTURONAN_RHAMNOGALACTURONAN-BINDING PROTEIN YTCQ"/>
    <property type="match status" value="1"/>
</dbReference>
<feature type="chain" id="PRO_5045486491" evidence="7">
    <location>
        <begin position="22"/>
        <end position="462"/>
    </location>
</feature>
<gene>
    <name evidence="8" type="ORF">J2Z66_000962</name>
</gene>
<feature type="signal peptide" evidence="7">
    <location>
        <begin position="1"/>
        <end position="21"/>
    </location>
</feature>
<comment type="caution">
    <text evidence="8">The sequence shown here is derived from an EMBL/GenBank/DDBJ whole genome shotgun (WGS) entry which is preliminary data.</text>
</comment>
<dbReference type="PANTHER" id="PTHR43649">
    <property type="entry name" value="ARABINOSE-BINDING PROTEIN-RELATED"/>
    <property type="match status" value="1"/>
</dbReference>
<keyword evidence="3" id="KW-0472">Membrane</keyword>
<evidence type="ECO:0000256" key="2">
    <source>
        <dbReference type="ARBA" id="ARBA00022729"/>
    </source>
</evidence>
<evidence type="ECO:0000256" key="1">
    <source>
        <dbReference type="ARBA" id="ARBA00022475"/>
    </source>
</evidence>
<dbReference type="RefSeq" id="WP_209970186.1">
    <property type="nucleotide sequence ID" value="NZ_JAGGLB010000002.1"/>
</dbReference>
<evidence type="ECO:0000256" key="5">
    <source>
        <dbReference type="ARBA" id="ARBA00023288"/>
    </source>
</evidence>
<feature type="region of interest" description="Disordered" evidence="6">
    <location>
        <begin position="25"/>
        <end position="48"/>
    </location>
</feature>
<evidence type="ECO:0000256" key="3">
    <source>
        <dbReference type="ARBA" id="ARBA00023136"/>
    </source>
</evidence>
<sequence>MNKYGLLLISCLLLFTMAACSSNSDRENVEQPDNGNVKDTPQKTTAETEEALAAASNEGRKTIVFSTFYESDFLKEAVKNYEAKHPNIAIQLTYAHAIGDDANWEANHEKFVKTTNTQMLTGKGPDLLEMDQLPMGQYVNKKMLMNLSEMMEKDPGFQKEQYFTNILDNVKLDGSVYGIPVRFYLYGLIGDEEAIKKTGITFDDNSWTWNQFIQTAKELAQQGGHEYAFFGDAIVLLNEMVNETYGQFVDPVNRKSNFESEAFTRLMKQVKTMIDEKVVNHQSRSDTFFRMDTITSIRSYILAGTQYMEMYNKPKLYSKPKAEGQQAGGFFRTETTIGIHAKSAVQKEAWDFIKYLISEETEPGGFPLNKQAYKKQVQQLLQVGSVKADEEGALKGKEFKVTEAHIQDLESYLYDAIHAVEYRPSKVEEIITEESAAFFGGQKSAELVAKLIQNRVSTYLNE</sequence>
<keyword evidence="8" id="KW-0762">Sugar transport</keyword>
<dbReference type="InterPro" id="IPR006059">
    <property type="entry name" value="SBP"/>
</dbReference>
<keyword evidence="9" id="KW-1185">Reference proteome</keyword>
<dbReference type="PROSITE" id="PS51257">
    <property type="entry name" value="PROKAR_LIPOPROTEIN"/>
    <property type="match status" value="1"/>
</dbReference>
<accession>A0ABS4IP76</accession>
<name>A0ABS4IP76_9BACL</name>
<keyword evidence="5" id="KW-0449">Lipoprotein</keyword>
<dbReference type="Proteomes" id="UP001519287">
    <property type="component" value="Unassembled WGS sequence"/>
</dbReference>
<evidence type="ECO:0000313" key="9">
    <source>
        <dbReference type="Proteomes" id="UP001519287"/>
    </source>
</evidence>
<evidence type="ECO:0000256" key="4">
    <source>
        <dbReference type="ARBA" id="ARBA00023139"/>
    </source>
</evidence>
<protein>
    <submittedName>
        <fullName evidence="8">Multiple sugar transport system substrate-binding protein</fullName>
    </submittedName>
</protein>
<keyword evidence="2 7" id="KW-0732">Signal</keyword>
<keyword evidence="4" id="KW-0564">Palmitate</keyword>
<evidence type="ECO:0000313" key="8">
    <source>
        <dbReference type="EMBL" id="MBP1989367.1"/>
    </source>
</evidence>
<dbReference type="InterPro" id="IPR050490">
    <property type="entry name" value="Bact_solute-bd_prot1"/>
</dbReference>
<feature type="compositionally biased region" description="Polar residues" evidence="6">
    <location>
        <begin position="31"/>
        <end position="43"/>
    </location>
</feature>
<keyword evidence="1" id="KW-1003">Cell membrane</keyword>
<dbReference type="Pfam" id="PF01547">
    <property type="entry name" value="SBP_bac_1"/>
    <property type="match status" value="1"/>
</dbReference>
<organism evidence="8 9">
    <name type="scientific">Paenibacillus eucommiae</name>
    <dbReference type="NCBI Taxonomy" id="1355755"/>
    <lineage>
        <taxon>Bacteria</taxon>
        <taxon>Bacillati</taxon>
        <taxon>Bacillota</taxon>
        <taxon>Bacilli</taxon>
        <taxon>Bacillales</taxon>
        <taxon>Paenibacillaceae</taxon>
        <taxon>Paenibacillus</taxon>
    </lineage>
</organism>
<dbReference type="EMBL" id="JAGGLB010000002">
    <property type="protein sequence ID" value="MBP1989367.1"/>
    <property type="molecule type" value="Genomic_DNA"/>
</dbReference>
<dbReference type="Gene3D" id="3.40.190.10">
    <property type="entry name" value="Periplasmic binding protein-like II"/>
    <property type="match status" value="1"/>
</dbReference>
<evidence type="ECO:0000256" key="7">
    <source>
        <dbReference type="SAM" id="SignalP"/>
    </source>
</evidence>
<proteinExistence type="predicted"/>
<evidence type="ECO:0000256" key="6">
    <source>
        <dbReference type="SAM" id="MobiDB-lite"/>
    </source>
</evidence>